<reference evidence="6" key="1">
    <citation type="journal article" date="2021" name="PeerJ">
        <title>Extensive microbial diversity within the chicken gut microbiome revealed by metagenomics and culture.</title>
        <authorList>
            <person name="Gilroy R."/>
            <person name="Ravi A."/>
            <person name="Getino M."/>
            <person name="Pursley I."/>
            <person name="Horton D.L."/>
            <person name="Alikhan N.F."/>
            <person name="Baker D."/>
            <person name="Gharbi K."/>
            <person name="Hall N."/>
            <person name="Watson M."/>
            <person name="Adriaenssens E.M."/>
            <person name="Foster-Nyarko E."/>
            <person name="Jarju S."/>
            <person name="Secka A."/>
            <person name="Antonio M."/>
            <person name="Oren A."/>
            <person name="Chaudhuri R.R."/>
            <person name="La Ragione R."/>
            <person name="Hildebrand F."/>
            <person name="Pallen M.J."/>
        </authorList>
    </citation>
    <scope>NUCLEOTIDE SEQUENCE</scope>
    <source>
        <strain evidence="6">CHK124-7917</strain>
    </source>
</reference>
<evidence type="ECO:0000256" key="1">
    <source>
        <dbReference type="ARBA" id="ARBA00022737"/>
    </source>
</evidence>
<dbReference type="EMBL" id="DYWQ01000035">
    <property type="protein sequence ID" value="HJF44607.1"/>
    <property type="molecule type" value="Genomic_DNA"/>
</dbReference>
<evidence type="ECO:0000256" key="3">
    <source>
        <dbReference type="ARBA" id="ARBA00022840"/>
    </source>
</evidence>
<dbReference type="PROSITE" id="PS00211">
    <property type="entry name" value="ABC_TRANSPORTER_1"/>
    <property type="match status" value="1"/>
</dbReference>
<dbReference type="Gene3D" id="3.40.50.300">
    <property type="entry name" value="P-loop containing nucleotide triphosphate hydrolases"/>
    <property type="match status" value="2"/>
</dbReference>
<dbReference type="GO" id="GO:0016887">
    <property type="term" value="F:ATP hydrolysis activity"/>
    <property type="evidence" value="ECO:0007669"/>
    <property type="project" value="InterPro"/>
</dbReference>
<organism evidence="6 7">
    <name type="scientific">Thermophilibacter provencensis</name>
    <dbReference type="NCBI Taxonomy" id="1852386"/>
    <lineage>
        <taxon>Bacteria</taxon>
        <taxon>Bacillati</taxon>
        <taxon>Actinomycetota</taxon>
        <taxon>Coriobacteriia</taxon>
        <taxon>Coriobacteriales</taxon>
        <taxon>Atopobiaceae</taxon>
        <taxon>Thermophilibacter</taxon>
    </lineage>
</organism>
<keyword evidence="1" id="KW-0677">Repeat</keyword>
<name>A0A921GE26_9ACTN</name>
<feature type="region of interest" description="Disordered" evidence="4">
    <location>
        <begin position="218"/>
        <end position="248"/>
    </location>
</feature>
<dbReference type="Pfam" id="PF00005">
    <property type="entry name" value="ABC_tran"/>
    <property type="match status" value="2"/>
</dbReference>
<evidence type="ECO:0000256" key="2">
    <source>
        <dbReference type="ARBA" id="ARBA00022741"/>
    </source>
</evidence>
<dbReference type="InterPro" id="IPR003593">
    <property type="entry name" value="AAA+_ATPase"/>
</dbReference>
<evidence type="ECO:0000256" key="4">
    <source>
        <dbReference type="SAM" id="MobiDB-lite"/>
    </source>
</evidence>
<keyword evidence="2" id="KW-0547">Nucleotide-binding</keyword>
<dbReference type="PROSITE" id="PS50893">
    <property type="entry name" value="ABC_TRANSPORTER_2"/>
    <property type="match status" value="1"/>
</dbReference>
<comment type="caution">
    <text evidence="6">The sequence shown here is derived from an EMBL/GenBank/DDBJ whole genome shotgun (WGS) entry which is preliminary data.</text>
</comment>
<dbReference type="InterPro" id="IPR027417">
    <property type="entry name" value="P-loop_NTPase"/>
</dbReference>
<proteinExistence type="predicted"/>
<evidence type="ECO:0000313" key="6">
    <source>
        <dbReference type="EMBL" id="HJF44607.1"/>
    </source>
</evidence>
<gene>
    <name evidence="6" type="ORF">K8U72_02320</name>
</gene>
<keyword evidence="3 6" id="KW-0067">ATP-binding</keyword>
<accession>A0A921GE26</accession>
<feature type="domain" description="ABC transporter" evidence="5">
    <location>
        <begin position="3"/>
        <end position="207"/>
    </location>
</feature>
<dbReference type="PANTHER" id="PTHR19211">
    <property type="entry name" value="ATP-BINDING TRANSPORT PROTEIN-RELATED"/>
    <property type="match status" value="1"/>
</dbReference>
<dbReference type="Proteomes" id="UP000697330">
    <property type="component" value="Unassembled WGS sequence"/>
</dbReference>
<evidence type="ECO:0000313" key="7">
    <source>
        <dbReference type="Proteomes" id="UP000697330"/>
    </source>
</evidence>
<dbReference type="InterPro" id="IPR003439">
    <property type="entry name" value="ABC_transporter-like_ATP-bd"/>
</dbReference>
<dbReference type="SUPFAM" id="SSF52540">
    <property type="entry name" value="P-loop containing nucleoside triphosphate hydrolases"/>
    <property type="match status" value="2"/>
</dbReference>
<evidence type="ECO:0000259" key="5">
    <source>
        <dbReference type="PROSITE" id="PS50893"/>
    </source>
</evidence>
<dbReference type="PANTHER" id="PTHR19211:SF6">
    <property type="entry name" value="BLL7188 PROTEIN"/>
    <property type="match status" value="1"/>
</dbReference>
<dbReference type="SMART" id="SM00382">
    <property type="entry name" value="AAA"/>
    <property type="match status" value="2"/>
</dbReference>
<dbReference type="AlphaFoldDB" id="A0A921GE26"/>
<protein>
    <submittedName>
        <fullName evidence="6">ATP-binding cassette domain-containing protein</fullName>
    </submittedName>
</protein>
<sequence length="498" mass="53830">MQLVLSGVRYAYPAAREAVLDNVTITFPTGWTALLGDNGCGKTTLAKIACGLIAPDAGSVTRGLVCAYVAQDADEPPEGLVDFALDYGRAARELRKAFRIEDDMPWRFDELSFGERKKLQVAVALWGRPDVLVADEPTNHLDADARGELGTALARFRSIGILVSHDRDLVDLLAERCASFEPGGIVVRPGGYSAAHGQAELERATAVAERASAKRELARLTAEKDARAREAARADARRSKRGLDPRDRDARGRIDLAIFTGKDGQAGRLSSQMNARVAAAQERLAAARVAKRYDGDLWVDAEPSRRRTVLHVPATTIPCGPEGTLRVPELWVGNRDHVGVVGPNGAGKSTLLAHLRALLAKAADVGQGVEVLDIPQELPAEARDAMVGRVASLTPADRGRVLSCVAQLNSDPDRILEGGRTSPGELRKLMLAEGILRHPALIVMDEPTNHLDLHSTEALERALAAYPGALVLVSHDRRFLDACTARTWEIRDGRLREL</sequence>
<dbReference type="InterPro" id="IPR050611">
    <property type="entry name" value="ABCF"/>
</dbReference>
<reference evidence="6" key="2">
    <citation type="submission" date="2021-09" db="EMBL/GenBank/DDBJ databases">
        <authorList>
            <person name="Gilroy R."/>
        </authorList>
    </citation>
    <scope>NUCLEOTIDE SEQUENCE</scope>
    <source>
        <strain evidence="6">CHK124-7917</strain>
    </source>
</reference>
<dbReference type="InterPro" id="IPR017871">
    <property type="entry name" value="ABC_transporter-like_CS"/>
</dbReference>
<dbReference type="GO" id="GO:0005524">
    <property type="term" value="F:ATP binding"/>
    <property type="evidence" value="ECO:0007669"/>
    <property type="project" value="UniProtKB-KW"/>
</dbReference>